<evidence type="ECO:0000313" key="2">
    <source>
        <dbReference type="Proteomes" id="UP000464173"/>
    </source>
</evidence>
<evidence type="ECO:0000313" key="1">
    <source>
        <dbReference type="EMBL" id="QHB38673.1"/>
    </source>
</evidence>
<gene>
    <name evidence="1" type="ORF">filifjonk91_gp056</name>
</gene>
<dbReference type="Proteomes" id="UP000464173">
    <property type="component" value="Segment"/>
</dbReference>
<keyword evidence="2" id="KW-1185">Reference proteome</keyword>
<name>A0A6B9LBC0_9CAUD</name>
<protein>
    <submittedName>
        <fullName evidence="1">Uncharacterized protein</fullName>
    </submittedName>
</protein>
<sequence>MGLISAVVNNLSCGANSQLGTGTKFCPQDIENPTVVVFAEKGTKFAPSDDLTLSAVQELQQKGKLIVLSGVVSFTDNTAENTTGTRESTGIKYTTLLNPYDFTFVFDNGLHFHKALTKLEGSKNYDMFIFDIKNDMFGALDRQGNFRGLDCQYVGVGGYKIGMENSQSLMVQISRTQFDSDVAFVSNENLDFTAEQDLDGYNDIEIALTAPADTATSLAIKVYAKSNNKLVALTGLEKEDFLLKIDGVTTTITALIYGSVDGEYTLTVPAFTTGDAVSLQLFDSVLNASIINVDGTMYKSNVATTVVV</sequence>
<proteinExistence type="predicted"/>
<dbReference type="EMBL" id="MN812206">
    <property type="protein sequence ID" value="QHB38673.1"/>
    <property type="molecule type" value="Genomic_DNA"/>
</dbReference>
<accession>A0A6B9LBC0</accession>
<reference evidence="1 2" key="1">
    <citation type="journal article" date="2020" name="Viruses">
        <title>Diversity and Host Interactions Among Virulent and Temperate Baltic Sea Flavobacterium Phages.</title>
        <authorList>
            <person name="Nilsson E."/>
            <person name="Bayfield O.W."/>
            <person name="Lundin D."/>
            <person name="Antson A.A."/>
            <person name="Holmfeldt K."/>
        </authorList>
    </citation>
    <scope>NUCLEOTIDE SEQUENCE [LARGE SCALE GENOMIC DNA]</scope>
</reference>
<organism evidence="1 2">
    <name type="scientific">Flavobacterium phage vB_FspS_filifjonk9-1</name>
    <dbReference type="NCBI Taxonomy" id="2686245"/>
    <lineage>
        <taxon>Viruses</taxon>
        <taxon>Duplodnaviria</taxon>
        <taxon>Heunggongvirae</taxon>
        <taxon>Uroviricota</taxon>
        <taxon>Caudoviricetes</taxon>
        <taxon>Muminvirus</taxon>
        <taxon>Muminvirus filifjonk</taxon>
    </lineage>
</organism>